<dbReference type="Proteomes" id="UP000619295">
    <property type="component" value="Unassembled WGS sequence"/>
</dbReference>
<evidence type="ECO:0008006" key="4">
    <source>
        <dbReference type="Google" id="ProtNLM"/>
    </source>
</evidence>
<feature type="compositionally biased region" description="Pro residues" evidence="1">
    <location>
        <begin position="85"/>
        <end position="99"/>
    </location>
</feature>
<protein>
    <recommendedName>
        <fullName evidence="4">GcrA cell cycle regulator</fullName>
    </recommendedName>
</protein>
<comment type="caution">
    <text evidence="2">The sequence shown here is derived from an EMBL/GenBank/DDBJ whole genome shotgun (WGS) entry which is preliminary data.</text>
</comment>
<feature type="region of interest" description="Disordered" evidence="1">
    <location>
        <begin position="79"/>
        <end position="111"/>
    </location>
</feature>
<reference evidence="2" key="1">
    <citation type="submission" date="2020-09" db="EMBL/GenBank/DDBJ databases">
        <title>Bosea spartocytisi sp. nov. a root nodule endophyte of Spartocytisus supranubius in the high mountain ecosystem fo the Teide National Park (Canary Islands, Spain).</title>
        <authorList>
            <person name="Pulido-Suarez L."/>
            <person name="Peix A."/>
            <person name="Igual J.M."/>
            <person name="Socas-Perez N."/>
            <person name="Velazquez E."/>
            <person name="Flores-Felix J.D."/>
            <person name="Leon-Barrios M."/>
        </authorList>
    </citation>
    <scope>NUCLEOTIDE SEQUENCE</scope>
    <source>
        <strain evidence="2">SSUT16</strain>
    </source>
</reference>
<organism evidence="2 3">
    <name type="scientific">Bosea spartocytisi</name>
    <dbReference type="NCBI Taxonomy" id="2773451"/>
    <lineage>
        <taxon>Bacteria</taxon>
        <taxon>Pseudomonadati</taxon>
        <taxon>Pseudomonadota</taxon>
        <taxon>Alphaproteobacteria</taxon>
        <taxon>Hyphomicrobiales</taxon>
        <taxon>Boseaceae</taxon>
        <taxon>Bosea</taxon>
    </lineage>
</organism>
<name>A0A927E715_9HYPH</name>
<evidence type="ECO:0000256" key="1">
    <source>
        <dbReference type="SAM" id="MobiDB-lite"/>
    </source>
</evidence>
<keyword evidence="3" id="KW-1185">Reference proteome</keyword>
<feature type="compositionally biased region" description="Basic and acidic residues" evidence="1">
    <location>
        <begin position="100"/>
        <end position="110"/>
    </location>
</feature>
<dbReference type="RefSeq" id="WP_191124052.1">
    <property type="nucleotide sequence ID" value="NZ_JACXWY010000005.1"/>
</dbReference>
<dbReference type="InterPro" id="IPR011681">
    <property type="entry name" value="GcrA"/>
</dbReference>
<evidence type="ECO:0000313" key="3">
    <source>
        <dbReference type="Proteomes" id="UP000619295"/>
    </source>
</evidence>
<dbReference type="AlphaFoldDB" id="A0A927E715"/>
<evidence type="ECO:0000313" key="2">
    <source>
        <dbReference type="EMBL" id="MBD3845961.1"/>
    </source>
</evidence>
<dbReference type="EMBL" id="JACXWY010000005">
    <property type="protein sequence ID" value="MBD3845961.1"/>
    <property type="molecule type" value="Genomic_DNA"/>
</dbReference>
<accession>A0A927E715</accession>
<proteinExistence type="predicted"/>
<gene>
    <name evidence="2" type="ORF">IED13_09650</name>
</gene>
<sequence length="188" mass="20403">MTEAVFIWSEATVARLKAMVEDGGSASDISNILGCSRNSVIGKVHRLGLAFARGWGQHETPAAKQKRDRAIAVKAPPRILAKAPAPKPKPKAPPAPEVDPTPKRWPKPEGPEAVDITALRAGLCHMPLWSDLRKGGLYCGKPVAIEGLSWCDACRQLVYEARPIRSQEEAQARAQRQVRQLARSGAFA</sequence>
<dbReference type="Pfam" id="PF07750">
    <property type="entry name" value="GcrA"/>
    <property type="match status" value="1"/>
</dbReference>